<evidence type="ECO:0000313" key="1">
    <source>
        <dbReference type="EMBL" id="RLU27081.1"/>
    </source>
</evidence>
<name>A0A3L8E2W7_OOCBI</name>
<comment type="caution">
    <text evidence="1">The sequence shown here is derived from an EMBL/GenBank/DDBJ whole genome shotgun (WGS) entry which is preliminary data.</text>
</comment>
<dbReference type="AlphaFoldDB" id="A0A3L8E2W7"/>
<gene>
    <name evidence="1" type="ORF">DMN91_000880</name>
</gene>
<organism evidence="1">
    <name type="scientific">Ooceraea biroi</name>
    <name type="common">Clonal raider ant</name>
    <name type="synonym">Cerapachys biroi</name>
    <dbReference type="NCBI Taxonomy" id="2015173"/>
    <lineage>
        <taxon>Eukaryota</taxon>
        <taxon>Metazoa</taxon>
        <taxon>Ecdysozoa</taxon>
        <taxon>Arthropoda</taxon>
        <taxon>Hexapoda</taxon>
        <taxon>Insecta</taxon>
        <taxon>Pterygota</taxon>
        <taxon>Neoptera</taxon>
        <taxon>Endopterygota</taxon>
        <taxon>Hymenoptera</taxon>
        <taxon>Apocrita</taxon>
        <taxon>Aculeata</taxon>
        <taxon>Formicoidea</taxon>
        <taxon>Formicidae</taxon>
        <taxon>Dorylinae</taxon>
        <taxon>Ooceraea</taxon>
    </lineage>
</organism>
<sequence length="193" mass="23268">MVLLQALPDSQAYSFEQLAFDVISFSLPEDWCCLNLQTQLVFHYIDHTDVTTSVIMESDMNMRIRKLDVLVNYGKQNIRNFEHFKQKLREIQRMVMCLGFYEEQKRRHKHCFRICIPPINNTFVTTNVRCSHCHEVQIEWIAKITTIQNLNRFNTHIREHLLQLRRRLRFFTIKVRDVQNCVRTMLDESFTEL</sequence>
<dbReference type="EMBL" id="QOIP01000001">
    <property type="protein sequence ID" value="RLU27081.1"/>
    <property type="molecule type" value="Genomic_DNA"/>
</dbReference>
<protein>
    <submittedName>
        <fullName evidence="1">Uncharacterized protein</fullName>
    </submittedName>
</protein>
<reference evidence="1" key="2">
    <citation type="submission" date="2018-07" db="EMBL/GenBank/DDBJ databases">
        <authorList>
            <person name="Mckenzie S.K."/>
            <person name="Kronauer D.J.C."/>
        </authorList>
    </citation>
    <scope>NUCLEOTIDE SEQUENCE</scope>
    <source>
        <strain evidence="1">Clonal line C1</strain>
    </source>
</reference>
<dbReference type="Proteomes" id="UP000279307">
    <property type="component" value="Chromosome 1"/>
</dbReference>
<accession>A0A3L8E2W7</accession>
<reference evidence="1" key="1">
    <citation type="journal article" date="2018" name="Genome Res.">
        <title>The genomic architecture and molecular evolution of ant odorant receptors.</title>
        <authorList>
            <person name="McKenzie S.K."/>
            <person name="Kronauer D.J.C."/>
        </authorList>
    </citation>
    <scope>NUCLEOTIDE SEQUENCE [LARGE SCALE GENOMIC DNA]</scope>
    <source>
        <strain evidence="1">Clonal line C1</strain>
    </source>
</reference>
<proteinExistence type="predicted"/>